<evidence type="ECO:0000313" key="3">
    <source>
        <dbReference type="Proteomes" id="UP001164803"/>
    </source>
</evidence>
<proteinExistence type="predicted"/>
<reference evidence="2" key="1">
    <citation type="submission" date="2022-08" db="EMBL/GenBank/DDBJ databases">
        <title>Alicyclobacillus dauci DSM2870, complete genome.</title>
        <authorList>
            <person name="Wang Q."/>
            <person name="Cai R."/>
            <person name="Wang Z."/>
        </authorList>
    </citation>
    <scope>NUCLEOTIDE SEQUENCE</scope>
    <source>
        <strain evidence="2">DSM 28700</strain>
    </source>
</reference>
<dbReference type="Proteomes" id="UP001164803">
    <property type="component" value="Chromosome"/>
</dbReference>
<dbReference type="RefSeq" id="WP_268043022.1">
    <property type="nucleotide sequence ID" value="NZ_CP104064.1"/>
</dbReference>
<dbReference type="EMBL" id="CP104064">
    <property type="protein sequence ID" value="WAH35740.1"/>
    <property type="molecule type" value="Genomic_DNA"/>
</dbReference>
<protein>
    <submittedName>
        <fullName evidence="2">Glycerophosphodiester phosphodiesterase</fullName>
    </submittedName>
</protein>
<accession>A0ABY6YZ06</accession>
<dbReference type="InterPro" id="IPR030395">
    <property type="entry name" value="GP_PDE_dom"/>
</dbReference>
<evidence type="ECO:0000313" key="2">
    <source>
        <dbReference type="EMBL" id="WAH35740.1"/>
    </source>
</evidence>
<name>A0ABY6YZ06_9BACL</name>
<dbReference type="PANTHER" id="PTHR46211">
    <property type="entry name" value="GLYCEROPHOSPHORYL DIESTER PHOSPHODIESTERASE"/>
    <property type="match status" value="1"/>
</dbReference>
<organism evidence="2 3">
    <name type="scientific">Alicyclobacillus dauci</name>
    <dbReference type="NCBI Taxonomy" id="1475485"/>
    <lineage>
        <taxon>Bacteria</taxon>
        <taxon>Bacillati</taxon>
        <taxon>Bacillota</taxon>
        <taxon>Bacilli</taxon>
        <taxon>Bacillales</taxon>
        <taxon>Alicyclobacillaceae</taxon>
        <taxon>Alicyclobacillus</taxon>
    </lineage>
</organism>
<keyword evidence="3" id="KW-1185">Reference proteome</keyword>
<dbReference type="Pfam" id="PF03009">
    <property type="entry name" value="GDPD"/>
    <property type="match status" value="1"/>
</dbReference>
<dbReference type="CDD" id="cd08561">
    <property type="entry name" value="GDPD_cytoplasmic_ScUgpQ2_like"/>
    <property type="match status" value="1"/>
</dbReference>
<feature type="domain" description="GP-PDE" evidence="1">
    <location>
        <begin position="12"/>
        <end position="263"/>
    </location>
</feature>
<evidence type="ECO:0000259" key="1">
    <source>
        <dbReference type="PROSITE" id="PS51704"/>
    </source>
</evidence>
<dbReference type="Gene3D" id="3.20.20.190">
    <property type="entry name" value="Phosphatidylinositol (PI) phosphodiesterase"/>
    <property type="match status" value="1"/>
</dbReference>
<dbReference type="PANTHER" id="PTHR46211:SF14">
    <property type="entry name" value="GLYCEROPHOSPHODIESTER PHOSPHODIESTERASE"/>
    <property type="match status" value="1"/>
</dbReference>
<dbReference type="SUPFAM" id="SSF51695">
    <property type="entry name" value="PLC-like phosphodiesterases"/>
    <property type="match status" value="1"/>
</dbReference>
<sequence>MPHHPYTDSDDFLLMAHRGASMAAPANTWPAFDMAIKMGANVIETDVHWTKDGVLVVCHDDVVDNVSNGRGQIAAMTYRELQRLDFGYRFTPDGGRTYPFRGRGIRIPTFNELLGQFPGIRINVDLKPKEPRVGSFLRIIEEHGAFDRVVLASFHHATLVEARSRCKRVATSASTWEVVQFLLRLSELRTAFTKWEVPYVALQVPNKVWGHTLVNRNFVKRAHELGADVHVWTVNDAKVMSALLDVGVDGIITDCPDVLQQTLSHHGHG</sequence>
<gene>
    <name evidence="2" type="ORF">NZD86_15870</name>
</gene>
<dbReference type="InterPro" id="IPR017946">
    <property type="entry name" value="PLC-like_Pdiesterase_TIM-brl"/>
</dbReference>
<dbReference type="PROSITE" id="PS51704">
    <property type="entry name" value="GP_PDE"/>
    <property type="match status" value="1"/>
</dbReference>